<proteinExistence type="predicted"/>
<reference evidence="1 2" key="1">
    <citation type="journal article" date="2015" name="Genome Announc.">
        <title>Complete genome sequences for 35 biothreat assay-relevant bacillus species.</title>
        <authorList>
            <person name="Johnson S.L."/>
            <person name="Daligault H.E."/>
            <person name="Davenport K.W."/>
            <person name="Jaissle J."/>
            <person name="Frey K.G."/>
            <person name="Ladner J.T."/>
            <person name="Broomall S.M."/>
            <person name="Bishop-Lilly K.A."/>
            <person name="Bruce D.C."/>
            <person name="Gibbons H.S."/>
            <person name="Coyne S.R."/>
            <person name="Lo C.C."/>
            <person name="Meincke L."/>
            <person name="Munk A.C."/>
            <person name="Koroleva G.I."/>
            <person name="Rosenzweig C.N."/>
            <person name="Palacios G.F."/>
            <person name="Redden C.L."/>
            <person name="Minogue T.D."/>
            <person name="Chain P.S."/>
        </authorList>
    </citation>
    <scope>NUCLEOTIDE SEQUENCE [LARGE SCALE GENOMIC DNA]</scope>
    <source>
        <strain evidence="1 2">03BB108</strain>
    </source>
</reference>
<dbReference type="Proteomes" id="UP000031861">
    <property type="component" value="Plasmid pBFI_2"/>
</dbReference>
<keyword evidence="1" id="KW-0614">Plasmid</keyword>
<evidence type="ECO:0000313" key="2">
    <source>
        <dbReference type="Proteomes" id="UP000031861"/>
    </source>
</evidence>
<evidence type="ECO:0000313" key="1">
    <source>
        <dbReference type="EMBL" id="AJI08443.1"/>
    </source>
</evidence>
<dbReference type="EMBL" id="CP009636">
    <property type="protein sequence ID" value="AJI08443.1"/>
    <property type="molecule type" value="Genomic_DNA"/>
</dbReference>
<protein>
    <submittedName>
        <fullName evidence="1">Uncharacterized protein</fullName>
    </submittedName>
</protein>
<accession>A0AAN0W466</accession>
<sequence>MLEWFNDNSQGISPGELKEIERKIGELMESMSKWFHHSEEREEFIENFTIILENI</sequence>
<dbReference type="AlphaFoldDB" id="A0AAN0W466"/>
<gene>
    <name evidence="1" type="ORF">AK40_5870</name>
</gene>
<name>A0AAN0W466_BACCE</name>
<organism evidence="1 2">
    <name type="scientific">Bacillus cereus 03BB108</name>
    <dbReference type="NCBI Taxonomy" id="451709"/>
    <lineage>
        <taxon>Bacteria</taxon>
        <taxon>Bacillati</taxon>
        <taxon>Bacillota</taxon>
        <taxon>Bacilli</taxon>
        <taxon>Bacillales</taxon>
        <taxon>Bacillaceae</taxon>
        <taxon>Bacillus</taxon>
        <taxon>Bacillus cereus group</taxon>
    </lineage>
</organism>
<geneLocation type="plasmid" evidence="1 2">
    <name>pBFI_2</name>
</geneLocation>